<gene>
    <name evidence="1" type="ORF">RRG08_055858</name>
</gene>
<name>A0AAE1DJ59_9GAST</name>
<protein>
    <submittedName>
        <fullName evidence="1">Uncharacterized protein</fullName>
    </submittedName>
</protein>
<dbReference type="Proteomes" id="UP001283361">
    <property type="component" value="Unassembled WGS sequence"/>
</dbReference>
<evidence type="ECO:0000313" key="1">
    <source>
        <dbReference type="EMBL" id="KAK3771750.1"/>
    </source>
</evidence>
<comment type="caution">
    <text evidence="1">The sequence shown here is derived from an EMBL/GenBank/DDBJ whole genome shotgun (WGS) entry which is preliminary data.</text>
</comment>
<evidence type="ECO:0000313" key="2">
    <source>
        <dbReference type="Proteomes" id="UP001283361"/>
    </source>
</evidence>
<reference evidence="1" key="1">
    <citation type="journal article" date="2023" name="G3 (Bethesda)">
        <title>A reference genome for the long-term kleptoplast-retaining sea slug Elysia crispata morphotype clarki.</title>
        <authorList>
            <person name="Eastman K.E."/>
            <person name="Pendleton A.L."/>
            <person name="Shaikh M.A."/>
            <person name="Suttiyut T."/>
            <person name="Ogas R."/>
            <person name="Tomko P."/>
            <person name="Gavelis G."/>
            <person name="Widhalm J.R."/>
            <person name="Wisecaver J.H."/>
        </authorList>
    </citation>
    <scope>NUCLEOTIDE SEQUENCE</scope>
    <source>
        <strain evidence="1">ECLA1</strain>
    </source>
</reference>
<dbReference type="EMBL" id="JAWDGP010003689">
    <property type="protein sequence ID" value="KAK3771750.1"/>
    <property type="molecule type" value="Genomic_DNA"/>
</dbReference>
<sequence>MAKSKKARKGGLKLFASGRSTAWLTTTGAAKCCFQFLLEGYIKVLISNEEEDFPKKKSYYLQVYKNLEMAGRFLRALCRPQNYY</sequence>
<dbReference type="AlphaFoldDB" id="A0AAE1DJ59"/>
<keyword evidence="2" id="KW-1185">Reference proteome</keyword>
<accession>A0AAE1DJ59</accession>
<organism evidence="1 2">
    <name type="scientific">Elysia crispata</name>
    <name type="common">lettuce slug</name>
    <dbReference type="NCBI Taxonomy" id="231223"/>
    <lineage>
        <taxon>Eukaryota</taxon>
        <taxon>Metazoa</taxon>
        <taxon>Spiralia</taxon>
        <taxon>Lophotrochozoa</taxon>
        <taxon>Mollusca</taxon>
        <taxon>Gastropoda</taxon>
        <taxon>Heterobranchia</taxon>
        <taxon>Euthyneura</taxon>
        <taxon>Panpulmonata</taxon>
        <taxon>Sacoglossa</taxon>
        <taxon>Placobranchoidea</taxon>
        <taxon>Plakobranchidae</taxon>
        <taxon>Elysia</taxon>
    </lineage>
</organism>
<proteinExistence type="predicted"/>